<gene>
    <name evidence="2" type="ORF">SNE40_010034</name>
</gene>
<evidence type="ECO:0000256" key="1">
    <source>
        <dbReference type="SAM" id="MobiDB-lite"/>
    </source>
</evidence>
<reference evidence="2 3" key="1">
    <citation type="submission" date="2024-01" db="EMBL/GenBank/DDBJ databases">
        <title>The genome of the rayed Mediterranean limpet Patella caerulea (Linnaeus, 1758).</title>
        <authorList>
            <person name="Anh-Thu Weber A."/>
            <person name="Halstead-Nussloch G."/>
        </authorList>
    </citation>
    <scope>NUCLEOTIDE SEQUENCE [LARGE SCALE GENOMIC DNA]</scope>
    <source>
        <strain evidence="2">AATW-2023a</strain>
        <tissue evidence="2">Whole specimen</tissue>
    </source>
</reference>
<comment type="caution">
    <text evidence="2">The sequence shown here is derived from an EMBL/GenBank/DDBJ whole genome shotgun (WGS) entry which is preliminary data.</text>
</comment>
<feature type="compositionally biased region" description="Basic and acidic residues" evidence="1">
    <location>
        <begin position="30"/>
        <end position="44"/>
    </location>
</feature>
<accession>A0AAN8PSF2</accession>
<dbReference type="Proteomes" id="UP001347796">
    <property type="component" value="Unassembled WGS sequence"/>
</dbReference>
<organism evidence="2 3">
    <name type="scientific">Patella caerulea</name>
    <name type="common">Rayed Mediterranean limpet</name>
    <dbReference type="NCBI Taxonomy" id="87958"/>
    <lineage>
        <taxon>Eukaryota</taxon>
        <taxon>Metazoa</taxon>
        <taxon>Spiralia</taxon>
        <taxon>Lophotrochozoa</taxon>
        <taxon>Mollusca</taxon>
        <taxon>Gastropoda</taxon>
        <taxon>Patellogastropoda</taxon>
        <taxon>Patelloidea</taxon>
        <taxon>Patellidae</taxon>
        <taxon>Patella</taxon>
    </lineage>
</organism>
<sequence>MGCFHSKRLKGKLMNGESKKLRKSAKKYLPSHDTEDGGKGRAELKPEFTERQKELVVECWKCVSQDIARVGVVMFMKYLNFLIYYKNFVSYFNLCPH</sequence>
<name>A0AAN8PSF2_PATCE</name>
<evidence type="ECO:0000313" key="3">
    <source>
        <dbReference type="Proteomes" id="UP001347796"/>
    </source>
</evidence>
<evidence type="ECO:0000313" key="2">
    <source>
        <dbReference type="EMBL" id="KAK6182323.1"/>
    </source>
</evidence>
<dbReference type="AlphaFoldDB" id="A0AAN8PSF2"/>
<protein>
    <submittedName>
        <fullName evidence="2">Uncharacterized protein</fullName>
    </submittedName>
</protein>
<feature type="region of interest" description="Disordered" evidence="1">
    <location>
        <begin position="17"/>
        <end position="44"/>
    </location>
</feature>
<keyword evidence="3" id="KW-1185">Reference proteome</keyword>
<dbReference type="EMBL" id="JAZGQO010000007">
    <property type="protein sequence ID" value="KAK6182323.1"/>
    <property type="molecule type" value="Genomic_DNA"/>
</dbReference>
<proteinExistence type="predicted"/>